<dbReference type="OrthoDB" id="9780943at2"/>
<proteinExistence type="inferred from homology"/>
<dbReference type="Proteomes" id="UP000271031">
    <property type="component" value="Unassembled WGS sequence"/>
</dbReference>
<protein>
    <submittedName>
        <fullName evidence="4">Tripartite tricarboxylate transporter substrate binding protein</fullName>
    </submittedName>
</protein>
<sequence length="352" mass="37690">MKMKSTKHKWVTLVLSGLMAVGLTACGGGGNASAPASSSEKPQEQAASAYPEKPISIIAPSGAGGGLDKTARSLTKILQQTNLVTKTMTVENKPGGGQSVGLADFVTQDTKNSYKLLLPSTPIVINHLKKDGNSPFSHNDMTPLAQLTKDYGAIVVRADSKYKDLQSLFNDLKADPSKFTIAGGSAPGSLDHLTIMMPAVKAGIDPKKIKYISYDGGGEAIAALLGGNADVLATDVSGSGEFVKAGKIRVLAVSSPERLTGLFQETPTYKEAGYDTELVNWRGVFGPKDMSSDAIAFWQDKLKALSQTDEWKQELAANSWDDGYKNADDFKKYLDEQEKMFKDILTQLGMQK</sequence>
<gene>
    <name evidence="4" type="ORF">EDM56_16370</name>
</gene>
<dbReference type="PANTHER" id="PTHR42928:SF3">
    <property type="entry name" value="UPF0065 PROTEIN YFLP"/>
    <property type="match status" value="1"/>
</dbReference>
<dbReference type="Gene3D" id="3.40.190.10">
    <property type="entry name" value="Periplasmic binding protein-like II"/>
    <property type="match status" value="1"/>
</dbReference>
<evidence type="ECO:0000313" key="4">
    <source>
        <dbReference type="EMBL" id="RNB87244.1"/>
    </source>
</evidence>
<feature type="chain" id="PRO_5039516568" evidence="3">
    <location>
        <begin position="28"/>
        <end position="352"/>
    </location>
</feature>
<accession>A0A3M8DGT0</accession>
<organism evidence="4 5">
    <name type="scientific">Brevibacillus fluminis</name>
    <dbReference type="NCBI Taxonomy" id="511487"/>
    <lineage>
        <taxon>Bacteria</taxon>
        <taxon>Bacillati</taxon>
        <taxon>Bacillota</taxon>
        <taxon>Bacilli</taxon>
        <taxon>Bacillales</taxon>
        <taxon>Paenibacillaceae</taxon>
        <taxon>Brevibacillus</taxon>
    </lineage>
</organism>
<keyword evidence="5" id="KW-1185">Reference proteome</keyword>
<dbReference type="RefSeq" id="WP_122918942.1">
    <property type="nucleotide sequence ID" value="NZ_RHHQ01000012.1"/>
</dbReference>
<dbReference type="Gene3D" id="3.40.190.150">
    <property type="entry name" value="Bordetella uptake gene, domain 1"/>
    <property type="match status" value="1"/>
</dbReference>
<name>A0A3M8DGT0_9BACL</name>
<comment type="caution">
    <text evidence="4">The sequence shown here is derived from an EMBL/GenBank/DDBJ whole genome shotgun (WGS) entry which is preliminary data.</text>
</comment>
<dbReference type="EMBL" id="RHHQ01000012">
    <property type="protein sequence ID" value="RNB87244.1"/>
    <property type="molecule type" value="Genomic_DNA"/>
</dbReference>
<reference evidence="4 5" key="1">
    <citation type="submission" date="2018-10" db="EMBL/GenBank/DDBJ databases">
        <title>Phylogenomics of Brevibacillus.</title>
        <authorList>
            <person name="Dunlap C."/>
        </authorList>
    </citation>
    <scope>NUCLEOTIDE SEQUENCE [LARGE SCALE GENOMIC DNA]</scope>
    <source>
        <strain evidence="4 5">JCM 15716</strain>
    </source>
</reference>
<dbReference type="PROSITE" id="PS51257">
    <property type="entry name" value="PROKAR_LIPOPROTEIN"/>
    <property type="match status" value="1"/>
</dbReference>
<dbReference type="PIRSF" id="PIRSF017082">
    <property type="entry name" value="YflP"/>
    <property type="match status" value="1"/>
</dbReference>
<evidence type="ECO:0000256" key="1">
    <source>
        <dbReference type="ARBA" id="ARBA00006987"/>
    </source>
</evidence>
<evidence type="ECO:0000256" key="2">
    <source>
        <dbReference type="SAM" id="MobiDB-lite"/>
    </source>
</evidence>
<evidence type="ECO:0000256" key="3">
    <source>
        <dbReference type="SAM" id="SignalP"/>
    </source>
</evidence>
<comment type="similarity">
    <text evidence="1">Belongs to the UPF0065 (bug) family.</text>
</comment>
<dbReference type="InterPro" id="IPR042100">
    <property type="entry name" value="Bug_dom1"/>
</dbReference>
<feature type="signal peptide" evidence="3">
    <location>
        <begin position="1"/>
        <end position="27"/>
    </location>
</feature>
<keyword evidence="3" id="KW-0732">Signal</keyword>
<dbReference type="Pfam" id="PF03401">
    <property type="entry name" value="TctC"/>
    <property type="match status" value="1"/>
</dbReference>
<evidence type="ECO:0000313" key="5">
    <source>
        <dbReference type="Proteomes" id="UP000271031"/>
    </source>
</evidence>
<dbReference type="AlphaFoldDB" id="A0A3M8DGT0"/>
<dbReference type="PANTHER" id="PTHR42928">
    <property type="entry name" value="TRICARBOXYLATE-BINDING PROTEIN"/>
    <property type="match status" value="1"/>
</dbReference>
<feature type="region of interest" description="Disordered" evidence="2">
    <location>
        <begin position="29"/>
        <end position="49"/>
    </location>
</feature>
<dbReference type="CDD" id="cd07012">
    <property type="entry name" value="PBP2_Bug_TTT"/>
    <property type="match status" value="1"/>
</dbReference>
<dbReference type="SUPFAM" id="SSF53850">
    <property type="entry name" value="Periplasmic binding protein-like II"/>
    <property type="match status" value="1"/>
</dbReference>
<dbReference type="InterPro" id="IPR005064">
    <property type="entry name" value="BUG"/>
</dbReference>